<feature type="non-terminal residue" evidence="2">
    <location>
        <position position="58"/>
    </location>
</feature>
<comment type="caution">
    <text evidence="2">The sequence shown here is derived from an EMBL/GenBank/DDBJ whole genome shotgun (WGS) entry which is preliminary data.</text>
</comment>
<feature type="compositionally biased region" description="Polar residues" evidence="1">
    <location>
        <begin position="37"/>
        <end position="51"/>
    </location>
</feature>
<keyword evidence="3" id="KW-1185">Reference proteome</keyword>
<proteinExistence type="predicted"/>
<dbReference type="EMBL" id="JACGCM010001448">
    <property type="protein sequence ID" value="KAF6154958.1"/>
    <property type="molecule type" value="Genomic_DNA"/>
</dbReference>
<name>A0A7J7MJP3_9MAGN</name>
<feature type="region of interest" description="Disordered" evidence="1">
    <location>
        <begin position="31"/>
        <end position="58"/>
    </location>
</feature>
<evidence type="ECO:0000256" key="1">
    <source>
        <dbReference type="SAM" id="MobiDB-lite"/>
    </source>
</evidence>
<gene>
    <name evidence="2" type="ORF">GIB67_018395</name>
</gene>
<dbReference type="Proteomes" id="UP000541444">
    <property type="component" value="Unassembled WGS sequence"/>
</dbReference>
<organism evidence="2 3">
    <name type="scientific">Kingdonia uniflora</name>
    <dbReference type="NCBI Taxonomy" id="39325"/>
    <lineage>
        <taxon>Eukaryota</taxon>
        <taxon>Viridiplantae</taxon>
        <taxon>Streptophyta</taxon>
        <taxon>Embryophyta</taxon>
        <taxon>Tracheophyta</taxon>
        <taxon>Spermatophyta</taxon>
        <taxon>Magnoliopsida</taxon>
        <taxon>Ranunculales</taxon>
        <taxon>Circaeasteraceae</taxon>
        <taxon>Kingdonia</taxon>
    </lineage>
</organism>
<sequence length="58" mass="6433">MNVEDTQVLHAGANYPWEGKAIPFYDVSFNLGREPTPGSTSRTHVSQVGERTQSKGKR</sequence>
<accession>A0A7J7MJP3</accession>
<dbReference type="AlphaFoldDB" id="A0A7J7MJP3"/>
<protein>
    <submittedName>
        <fullName evidence="2">Uncharacterized protein</fullName>
    </submittedName>
</protein>
<reference evidence="2 3" key="1">
    <citation type="journal article" date="2020" name="IScience">
        <title>Genome Sequencing of the Endangered Kingdonia uniflora (Circaeasteraceae, Ranunculales) Reveals Potential Mechanisms of Evolutionary Specialization.</title>
        <authorList>
            <person name="Sun Y."/>
            <person name="Deng T."/>
            <person name="Zhang A."/>
            <person name="Moore M.J."/>
            <person name="Landis J.B."/>
            <person name="Lin N."/>
            <person name="Zhang H."/>
            <person name="Zhang X."/>
            <person name="Huang J."/>
            <person name="Zhang X."/>
            <person name="Sun H."/>
            <person name="Wang H."/>
        </authorList>
    </citation>
    <scope>NUCLEOTIDE SEQUENCE [LARGE SCALE GENOMIC DNA]</scope>
    <source>
        <strain evidence="2">TB1705</strain>
        <tissue evidence="2">Leaf</tissue>
    </source>
</reference>
<evidence type="ECO:0000313" key="2">
    <source>
        <dbReference type="EMBL" id="KAF6154958.1"/>
    </source>
</evidence>
<evidence type="ECO:0000313" key="3">
    <source>
        <dbReference type="Proteomes" id="UP000541444"/>
    </source>
</evidence>